<accession>A0A5P0YY62</accession>
<dbReference type="GO" id="GO:0016020">
    <property type="term" value="C:membrane"/>
    <property type="evidence" value="ECO:0007669"/>
    <property type="project" value="TreeGrafter"/>
</dbReference>
<dbReference type="InterPro" id="IPR000073">
    <property type="entry name" value="AB_hydrolase_1"/>
</dbReference>
<protein>
    <submittedName>
        <fullName evidence="4">Alpha/beta fold hydrolase</fullName>
    </submittedName>
    <submittedName>
        <fullName evidence="3">Alpha/beta hydrolase</fullName>
    </submittedName>
</protein>
<evidence type="ECO:0000313" key="4">
    <source>
        <dbReference type="EMBL" id="MQS04462.1"/>
    </source>
</evidence>
<dbReference type="InterPro" id="IPR029058">
    <property type="entry name" value="AB_hydrolase_fold"/>
</dbReference>
<dbReference type="PANTHER" id="PTHR43798">
    <property type="entry name" value="MONOACYLGLYCEROL LIPASE"/>
    <property type="match status" value="1"/>
</dbReference>
<comment type="caution">
    <text evidence="4">The sequence shown here is derived from an EMBL/GenBank/DDBJ whole genome shotgun (WGS) entry which is preliminary data.</text>
</comment>
<keyword evidence="1 4" id="KW-0378">Hydrolase</keyword>
<sequence length="277" mass="30031">MSTVAVHTVKLSEGLSLPYAEAGYPGGVPVVLVHSYADTWWTFEPMLRRFPSALHGYAPSQRGHGDADRPPGGGYAPHDLAEDLVLFLDRLGLDRVVLVGGSSGCVQAGIVAGRYPDRIAGLVLLGSPASLADKPFAEEFREAAARLTDPVDRAYAERFLAGVPVEKVGRGFIETVLSESLKTPAEVWREAMLGLLDTDVDAALAGILVPTLLIWGDRDAFVPRADQERILSRVFGSRLLVYEGVGHVPYWEAPDRVLRDLTAFAASRPVVRAFERD</sequence>
<dbReference type="InterPro" id="IPR050266">
    <property type="entry name" value="AB_hydrolase_sf"/>
</dbReference>
<gene>
    <name evidence="4" type="ORF">FNX44_021825</name>
    <name evidence="3" type="ORF">H3147_24760</name>
</gene>
<dbReference type="Gene3D" id="3.40.50.1820">
    <property type="entry name" value="alpha/beta hydrolase"/>
    <property type="match status" value="1"/>
</dbReference>
<evidence type="ECO:0000313" key="6">
    <source>
        <dbReference type="Proteomes" id="UP000517765"/>
    </source>
</evidence>
<dbReference type="Pfam" id="PF00561">
    <property type="entry name" value="Abhydrolase_1"/>
    <property type="match status" value="1"/>
</dbReference>
<dbReference type="EMBL" id="JABJXA010000239">
    <property type="protein sequence ID" value="MBB1261992.1"/>
    <property type="molecule type" value="Genomic_DNA"/>
</dbReference>
<name>A0A5P0YY62_9ACTN</name>
<reference evidence="3" key="3">
    <citation type="journal article" name="Syst. Appl. Microbiol.">
        <title>Streptomyces alkaliterrae sp. nov., isolated from an alkaline soil, and emended descriptions of Streptomyces alkaliphilus, Streptomyces calidiresistens and Streptomyces durbertensis.</title>
        <authorList>
            <person name="Swiecimska M."/>
            <person name="Golinska P."/>
            <person name="Nouioui I."/>
            <person name="Wypij M."/>
            <person name="Rai M."/>
            <person name="Sangal V."/>
            <person name="Goodfellow M."/>
        </authorList>
    </citation>
    <scope>NUCLEOTIDE SEQUENCE</scope>
    <source>
        <strain evidence="3">OF8</strain>
    </source>
</reference>
<dbReference type="Proteomes" id="UP000320857">
    <property type="component" value="Unassembled WGS sequence"/>
</dbReference>
<evidence type="ECO:0000313" key="3">
    <source>
        <dbReference type="EMBL" id="MBB1261992.1"/>
    </source>
</evidence>
<dbReference type="PRINTS" id="PR00111">
    <property type="entry name" value="ABHYDROLASE"/>
</dbReference>
<feature type="domain" description="AB hydrolase-1" evidence="2">
    <location>
        <begin position="29"/>
        <end position="254"/>
    </location>
</feature>
<dbReference type="Proteomes" id="UP000517765">
    <property type="component" value="Unassembled WGS sequence"/>
</dbReference>
<evidence type="ECO:0000313" key="5">
    <source>
        <dbReference type="Proteomes" id="UP000320857"/>
    </source>
</evidence>
<keyword evidence="5" id="KW-1185">Reference proteome</keyword>
<evidence type="ECO:0000259" key="2">
    <source>
        <dbReference type="Pfam" id="PF00561"/>
    </source>
</evidence>
<dbReference type="PANTHER" id="PTHR43798:SF31">
    <property type="entry name" value="AB HYDROLASE SUPERFAMILY PROTEIN YCLE"/>
    <property type="match status" value="1"/>
</dbReference>
<dbReference type="AlphaFoldDB" id="A0A5P0YY62"/>
<dbReference type="EMBL" id="VJYK02000294">
    <property type="protein sequence ID" value="MQS04462.1"/>
    <property type="molecule type" value="Genomic_DNA"/>
</dbReference>
<reference evidence="4 5" key="1">
    <citation type="submission" date="2019-10" db="EMBL/GenBank/DDBJ databases">
        <title>Streptomyces sp. nov., a novel actinobacterium isolated from alkaline environment.</title>
        <authorList>
            <person name="Golinska P."/>
        </authorList>
    </citation>
    <scope>NUCLEOTIDE SEQUENCE [LARGE SCALE GENOMIC DNA]</scope>
    <source>
        <strain evidence="4 5">OF1</strain>
    </source>
</reference>
<dbReference type="RefSeq" id="WP_143650399.1">
    <property type="nucleotide sequence ID" value="NZ_JABJXA010000239.1"/>
</dbReference>
<proteinExistence type="predicted"/>
<evidence type="ECO:0000256" key="1">
    <source>
        <dbReference type="ARBA" id="ARBA00022801"/>
    </source>
</evidence>
<dbReference type="SUPFAM" id="SSF53474">
    <property type="entry name" value="alpha/beta-Hydrolases"/>
    <property type="match status" value="1"/>
</dbReference>
<dbReference type="GO" id="GO:0016787">
    <property type="term" value="F:hydrolase activity"/>
    <property type="evidence" value="ECO:0007669"/>
    <property type="project" value="UniProtKB-KW"/>
</dbReference>
<reference evidence="6" key="2">
    <citation type="submission" date="2020-05" db="EMBL/GenBank/DDBJ databases">
        <title>Classification of alakaliphilic streptomycetes isolated from an alkaline soil next to Lonar Crater, India and a proposal for the recognition of Streptomyces alkaliterrae sp. nov.</title>
        <authorList>
            <person name="Golinska P."/>
        </authorList>
    </citation>
    <scope>NUCLEOTIDE SEQUENCE [LARGE SCALE GENOMIC DNA]</scope>
    <source>
        <strain evidence="6">OF8</strain>
    </source>
</reference>
<dbReference type="OrthoDB" id="27092at2"/>
<organism evidence="4 5">
    <name type="scientific">Streptomyces alkaliterrae</name>
    <dbReference type="NCBI Taxonomy" id="2213162"/>
    <lineage>
        <taxon>Bacteria</taxon>
        <taxon>Bacillati</taxon>
        <taxon>Actinomycetota</taxon>
        <taxon>Actinomycetes</taxon>
        <taxon>Kitasatosporales</taxon>
        <taxon>Streptomycetaceae</taxon>
        <taxon>Streptomyces</taxon>
    </lineage>
</organism>